<protein>
    <submittedName>
        <fullName evidence="2">Uncharacterized protein</fullName>
    </submittedName>
</protein>
<reference evidence="2 3" key="1">
    <citation type="submission" date="2016-03" db="EMBL/GenBank/DDBJ databases">
        <title>Comparative genomics of Pseudogymnoascus destructans, the fungus causing white-nose syndrome of bats.</title>
        <authorList>
            <person name="Palmer J.M."/>
            <person name="Drees K.P."/>
            <person name="Foster J.T."/>
            <person name="Lindner D.L."/>
        </authorList>
    </citation>
    <scope>NUCLEOTIDE SEQUENCE [LARGE SCALE GENOMIC DNA]</scope>
    <source>
        <strain evidence="2 3">UAMH 10579</strain>
    </source>
</reference>
<feature type="region of interest" description="Disordered" evidence="1">
    <location>
        <begin position="1"/>
        <end position="20"/>
    </location>
</feature>
<dbReference type="AlphaFoldDB" id="A0A1B8GJJ8"/>
<dbReference type="GeneID" id="28840157"/>
<evidence type="ECO:0000313" key="2">
    <source>
        <dbReference type="EMBL" id="OBT95998.1"/>
    </source>
</evidence>
<dbReference type="RefSeq" id="XP_018129731.1">
    <property type="nucleotide sequence ID" value="XM_018276211.1"/>
</dbReference>
<reference evidence="3" key="2">
    <citation type="journal article" date="2018" name="Nat. Commun.">
        <title>Extreme sensitivity to ultraviolet light in the fungal pathogen causing white-nose syndrome of bats.</title>
        <authorList>
            <person name="Palmer J.M."/>
            <person name="Drees K.P."/>
            <person name="Foster J.T."/>
            <person name="Lindner D.L."/>
        </authorList>
    </citation>
    <scope>NUCLEOTIDE SEQUENCE [LARGE SCALE GENOMIC DNA]</scope>
    <source>
        <strain evidence="3">UAMH 10579</strain>
    </source>
</reference>
<dbReference type="PANTHER" id="PTHR13109">
    <property type="entry name" value="NEUROCHONDRIN"/>
    <property type="match status" value="1"/>
</dbReference>
<dbReference type="InterPro" id="IPR008709">
    <property type="entry name" value="Neurochondrin"/>
</dbReference>
<dbReference type="OrthoDB" id="8962942at2759"/>
<dbReference type="SUPFAM" id="SSF48371">
    <property type="entry name" value="ARM repeat"/>
    <property type="match status" value="1"/>
</dbReference>
<dbReference type="PANTHER" id="PTHR13109:SF7">
    <property type="entry name" value="NEUROCHONDRIN"/>
    <property type="match status" value="1"/>
</dbReference>
<dbReference type="InterPro" id="IPR016024">
    <property type="entry name" value="ARM-type_fold"/>
</dbReference>
<evidence type="ECO:0000256" key="1">
    <source>
        <dbReference type="SAM" id="MobiDB-lite"/>
    </source>
</evidence>
<organism evidence="2 3">
    <name type="scientific">Pseudogymnoascus verrucosus</name>
    <dbReference type="NCBI Taxonomy" id="342668"/>
    <lineage>
        <taxon>Eukaryota</taxon>
        <taxon>Fungi</taxon>
        <taxon>Dikarya</taxon>
        <taxon>Ascomycota</taxon>
        <taxon>Pezizomycotina</taxon>
        <taxon>Leotiomycetes</taxon>
        <taxon>Thelebolales</taxon>
        <taxon>Thelebolaceae</taxon>
        <taxon>Pseudogymnoascus</taxon>
    </lineage>
</organism>
<sequence length="652" mass="71056">MDENRSSTGDGPSVTAQDPSAGLDQIRGFLKAKDDTSRFVGLALLKSVLDTQAQLREDAVQVNSLWESISPKFLDKLLRATKNDHVTADEARNMIDIAVGVLHTFAIILPEESREDKRFIGRIEPLANCLVQSSPESAVLVLQTLLTLASCTVGASQIIQVKDVTPLTELATQQPLVLDVIGLSWSNASTAKSNLNIVSSSIDDIMPKLIVAFKDTDAVTLLAFTADTFSKVPPEVLRTDPSWLEGLIILLKKLVTSRPTATGRAAYIEAAATLLQVFQQSCPGRLFRDDTQRDATAKPFSYLLVNLILIDIRSSFPTLLSKLNSSDYPSTARRLAGGFDVISGFIGFLVRSLDDIDEGNGSSTLTTSPDLLLKLRKDIAETMSLAIEYMRDRWDASVAGVSGLHPEARTGTSATSEGTRLTLTWGSMEDNIPDDPLILASIRTLAIWLREDENENMRSESAGLTDMLIELYKTPSSKSLDFKYPILTALEATLTTEGGVDGFLSHDAWAVLTEDLESIVRYTTAEPASNVNSEASRGIEIIRVLLAVVDDTAVTEPHHHWMKIAQTAASMKPGPKLIAPWVMELKIAMIQLAAALLHKASPGMRKRYRPTAVALSGLSQALQTQLRDGKNLMPQDFQDSIDDVVLELANLD</sequence>
<proteinExistence type="predicted"/>
<keyword evidence="3" id="KW-1185">Reference proteome</keyword>
<name>A0A1B8GJJ8_9PEZI</name>
<evidence type="ECO:0000313" key="3">
    <source>
        <dbReference type="Proteomes" id="UP000091956"/>
    </source>
</evidence>
<gene>
    <name evidence="2" type="ORF">VE01_06771</name>
</gene>
<dbReference type="STRING" id="342668.A0A1B8GJJ8"/>
<feature type="compositionally biased region" description="Polar residues" evidence="1">
    <location>
        <begin position="1"/>
        <end position="18"/>
    </location>
</feature>
<dbReference type="Proteomes" id="UP000091956">
    <property type="component" value="Unassembled WGS sequence"/>
</dbReference>
<accession>A0A1B8GJJ8</accession>
<dbReference type="EMBL" id="KV460231">
    <property type="protein sequence ID" value="OBT95998.1"/>
    <property type="molecule type" value="Genomic_DNA"/>
</dbReference>
<dbReference type="Pfam" id="PF05536">
    <property type="entry name" value="Neurochondrin"/>
    <property type="match status" value="1"/>
</dbReference>